<dbReference type="Pfam" id="PF18144">
    <property type="entry name" value="SMODS"/>
    <property type="match status" value="1"/>
</dbReference>
<evidence type="ECO:0000313" key="3">
    <source>
        <dbReference type="EMBL" id="TGM23606.1"/>
    </source>
</evidence>
<keyword evidence="1" id="KW-0051">Antiviral defense</keyword>
<dbReference type="CDD" id="cd05400">
    <property type="entry name" value="NT_2-5OAS_ClassI-CCAase"/>
    <property type="match status" value="1"/>
</dbReference>
<dbReference type="InterPro" id="IPR040511">
    <property type="entry name" value="AGS_C"/>
</dbReference>
<keyword evidence="4" id="KW-1185">Reference proteome</keyword>
<feature type="domain" description="Adenylyl/Guanylyl and SMODS C-terminal sensor" evidence="2">
    <location>
        <begin position="302"/>
        <end position="430"/>
    </location>
</feature>
<comment type="caution">
    <text evidence="3">The sequence shown here is derived from an EMBL/GenBank/DDBJ whole genome shotgun (WGS) entry which is preliminary data.</text>
</comment>
<dbReference type="InterPro" id="IPR043519">
    <property type="entry name" value="NT_sf"/>
</dbReference>
<dbReference type="Proteomes" id="UP000298057">
    <property type="component" value="Unassembled WGS sequence"/>
</dbReference>
<accession>A0ABY2NG47</accession>
<gene>
    <name evidence="3" type="ORF">EHQ82_05275</name>
</gene>
<evidence type="ECO:0000259" key="2">
    <source>
        <dbReference type="Pfam" id="PF18134"/>
    </source>
</evidence>
<dbReference type="SUPFAM" id="SSF81301">
    <property type="entry name" value="Nucleotidyltransferase"/>
    <property type="match status" value="1"/>
</dbReference>
<dbReference type="Pfam" id="PF18134">
    <property type="entry name" value="AGS_C"/>
    <property type="match status" value="1"/>
</dbReference>
<dbReference type="Gene3D" id="3.30.460.10">
    <property type="entry name" value="Beta Polymerase, domain 2"/>
    <property type="match status" value="1"/>
</dbReference>
<protein>
    <submittedName>
        <fullName evidence="3">Nucleotidyltransferase</fullName>
    </submittedName>
</protein>
<dbReference type="EMBL" id="RQGU01000065">
    <property type="protein sequence ID" value="TGM23606.1"/>
    <property type="molecule type" value="Genomic_DNA"/>
</dbReference>
<reference evidence="4" key="1">
    <citation type="journal article" date="2019" name="PLoS Negl. Trop. Dis.">
        <title>Revisiting the worldwide diversity of Leptospira species in the environment.</title>
        <authorList>
            <person name="Vincent A.T."/>
            <person name="Schiettekatte O."/>
            <person name="Bourhy P."/>
            <person name="Veyrier F.J."/>
            <person name="Picardeau M."/>
        </authorList>
    </citation>
    <scope>NUCLEOTIDE SEQUENCE [LARGE SCALE GENOMIC DNA]</scope>
    <source>
        <strain evidence="4">201702406</strain>
    </source>
</reference>
<evidence type="ECO:0000256" key="1">
    <source>
        <dbReference type="ARBA" id="ARBA00023118"/>
    </source>
</evidence>
<evidence type="ECO:0000313" key="4">
    <source>
        <dbReference type="Proteomes" id="UP000298057"/>
    </source>
</evidence>
<sequence>MTISEMFSNFLSNLSIKNSETISLRYGEITSVLNKTFRDTESKESNTLRVGSFGRNTGINGISDLDMLYIMPKTKWDEYNTNNGQQKILQEVKDAIKSRYPTTDIKVDRLVVTVTYKDFHIEVQPVFEQDDGSFKYPDTKNGGSWKITKPKEEMLEISEMDARKNFNLKPLAKMTRAWKNKHGIGIGGLVIDTLCYNFLSQTNEYDSKSFHYYDEFARDFFKYLSELPNQERYNAPGSNQHVKVKKNFQKQAKNAYNLCLKAIDSENNENVNEKWKKIFGRAFPESEKSISENLYKSESKWRNTEEFIEDKFPVDIRFNLEIDCDVQQDGFRVKSLREMIEERLPLLANKQLTFKIIKHNIPEPFTIYWKVLNQGSEAERRDNIRGEIVQDTGSFTKYEPTKFKGDHIVECYAVKSGIVVAKDRIDVPISNNG</sequence>
<proteinExistence type="predicted"/>
<organism evidence="3 4">
    <name type="scientific">Leptospira selangorensis</name>
    <dbReference type="NCBI Taxonomy" id="2484982"/>
    <lineage>
        <taxon>Bacteria</taxon>
        <taxon>Pseudomonadati</taxon>
        <taxon>Spirochaetota</taxon>
        <taxon>Spirochaetia</taxon>
        <taxon>Leptospirales</taxon>
        <taxon>Leptospiraceae</taxon>
        <taxon>Leptospira</taxon>
    </lineage>
</organism>
<name>A0ABY2NG47_9LEPT</name>
<dbReference type="InterPro" id="IPR006116">
    <property type="entry name" value="NT_2-5OAS_ClassI-CCAase"/>
</dbReference>